<feature type="compositionally biased region" description="Low complexity" evidence="5">
    <location>
        <begin position="273"/>
        <end position="294"/>
    </location>
</feature>
<evidence type="ECO:0000256" key="6">
    <source>
        <dbReference type="SAM" id="SignalP"/>
    </source>
</evidence>
<evidence type="ECO:0000256" key="2">
    <source>
        <dbReference type="ARBA" id="ARBA00022692"/>
    </source>
</evidence>
<feature type="signal peptide" evidence="6">
    <location>
        <begin position="1"/>
        <end position="27"/>
    </location>
</feature>
<name>A0A383W785_TETOB</name>
<dbReference type="Gene3D" id="3.40.50.2300">
    <property type="match status" value="2"/>
</dbReference>
<comment type="subcellular location">
    <subcellularLocation>
        <location evidence="1">Membrane</location>
    </subcellularLocation>
</comment>
<protein>
    <recommendedName>
        <fullName evidence="7">Receptor ligand binding region domain-containing protein</fullName>
    </recommendedName>
</protein>
<keyword evidence="9" id="KW-1185">Reference proteome</keyword>
<dbReference type="STRING" id="3088.A0A383W785"/>
<dbReference type="InterPro" id="IPR051010">
    <property type="entry name" value="BCAA_transport"/>
</dbReference>
<evidence type="ECO:0000256" key="1">
    <source>
        <dbReference type="ARBA" id="ARBA00004370"/>
    </source>
</evidence>
<organism evidence="8 9">
    <name type="scientific">Tetradesmus obliquus</name>
    <name type="common">Green alga</name>
    <name type="synonym">Acutodesmus obliquus</name>
    <dbReference type="NCBI Taxonomy" id="3088"/>
    <lineage>
        <taxon>Eukaryota</taxon>
        <taxon>Viridiplantae</taxon>
        <taxon>Chlorophyta</taxon>
        <taxon>core chlorophytes</taxon>
        <taxon>Chlorophyceae</taxon>
        <taxon>CS clade</taxon>
        <taxon>Sphaeropleales</taxon>
        <taxon>Scenedesmaceae</taxon>
        <taxon>Tetradesmus</taxon>
    </lineage>
</organism>
<feature type="compositionally biased region" description="Pro residues" evidence="5">
    <location>
        <begin position="234"/>
        <end position="247"/>
    </location>
</feature>
<feature type="compositionally biased region" description="Low complexity" evidence="5">
    <location>
        <begin position="136"/>
        <end position="189"/>
    </location>
</feature>
<keyword evidence="2" id="KW-0812">Transmembrane</keyword>
<gene>
    <name evidence="8" type="ORF">BQ4739_LOCUS13108</name>
</gene>
<dbReference type="Pfam" id="PF01094">
    <property type="entry name" value="ANF_receptor"/>
    <property type="match status" value="1"/>
</dbReference>
<dbReference type="EMBL" id="FNXT01001180">
    <property type="protein sequence ID" value="SZX72979.1"/>
    <property type="molecule type" value="Genomic_DNA"/>
</dbReference>
<evidence type="ECO:0000256" key="5">
    <source>
        <dbReference type="SAM" id="MobiDB-lite"/>
    </source>
</evidence>
<evidence type="ECO:0000256" key="4">
    <source>
        <dbReference type="ARBA" id="ARBA00023136"/>
    </source>
</evidence>
<dbReference type="InterPro" id="IPR001828">
    <property type="entry name" value="ANF_lig-bd_rcpt"/>
</dbReference>
<feature type="domain" description="Receptor ligand binding region" evidence="7">
    <location>
        <begin position="437"/>
        <end position="750"/>
    </location>
</feature>
<dbReference type="PANTHER" id="PTHR30483:SF6">
    <property type="entry name" value="PERIPLASMIC BINDING PROTEIN OF ABC TRANSPORTER FOR NATURAL AMINO ACIDS"/>
    <property type="match status" value="1"/>
</dbReference>
<feature type="compositionally biased region" description="Acidic residues" evidence="5">
    <location>
        <begin position="324"/>
        <end position="334"/>
    </location>
</feature>
<dbReference type="AlphaFoldDB" id="A0A383W785"/>
<feature type="compositionally biased region" description="Acidic residues" evidence="5">
    <location>
        <begin position="351"/>
        <end position="360"/>
    </location>
</feature>
<reference evidence="8 9" key="1">
    <citation type="submission" date="2016-10" db="EMBL/GenBank/DDBJ databases">
        <authorList>
            <person name="Cai Z."/>
        </authorList>
    </citation>
    <scope>NUCLEOTIDE SEQUENCE [LARGE SCALE GENOMIC DNA]</scope>
</reference>
<evidence type="ECO:0000259" key="7">
    <source>
        <dbReference type="Pfam" id="PF01094"/>
    </source>
</evidence>
<feature type="chain" id="PRO_5016806184" description="Receptor ligand binding region domain-containing protein" evidence="6">
    <location>
        <begin position="28"/>
        <end position="788"/>
    </location>
</feature>
<dbReference type="SUPFAM" id="SSF53822">
    <property type="entry name" value="Periplasmic binding protein-like I"/>
    <property type="match status" value="1"/>
</dbReference>
<accession>A0A383W785</accession>
<keyword evidence="3" id="KW-1133">Transmembrane helix</keyword>
<keyword evidence="4" id="KW-0472">Membrane</keyword>
<sequence>MKRRAALAGSKTAVIFIVILLARSAAGAQDGVQKSNRQQVQQAQQGQNNGDRSDFLFIPALIALAAAQRQYRAQLAPTYTPSPATTTTTTTTVTTSTPIPAYVATQQPDSSSSSSSGKPADPAGTVLDLSTGSTTASADSPAGSGVAGSSADPAGTVLDLTTGDTAAPAAAAGATTTTTSSSSSQQAAGMLTVSGKPADPEGTVLDLTTGIKAAPAGTPVATGSTPSTVQPAVPTAPTPAPAGPAKPPAYTVSPGAPSDPPGTVLIMVPGTQAAAGPPSSTVSAVAPGSSSSSSGAGGNSMTVIAVTTTAPAGNASTVTGSSSDDNDDDNDTDGGNDGSSMTGQSNGQSDTDNDDDEEPVVSETPAGSQQPSTTLPTATPTPSVPVGGLPAVPAAAAAAAITPKTFIFEQKGATRKILIGCALPFEGNQRVIGEAVFEAARMAIMDKAATLLPGVTVNLTCINSKCVDIPTYNAVYDLAEEKAVAVLGEVCSGASVAAAGVSNAKKVPIISPSSTSPSLSQPDFFFRVVPSDTFQGSAIADLLVNSGHKNIGLVYEDTPYGYGLGFSFIASFTSHGGNVPVVVMFKKGQGDVADAIRQLQAGKASSTYPLDAAFVATGNVSFVADFLVAAKAANLGMQLYGGDSSANPELVEKIGARPSALSNFTVVAPFPGSAAFQQRFADFIKQGSADPLAAQSVYAARGYDAMTALLQAYAAAQGPKDGPAIVAALQRQNFTGVSGAVAFDKNGDLVATDKTYVFGQHTAKGGISVEGFVDIANDGVKVAAAAGR</sequence>
<feature type="region of interest" description="Disordered" evidence="5">
    <location>
        <begin position="312"/>
        <end position="386"/>
    </location>
</feature>
<evidence type="ECO:0000256" key="3">
    <source>
        <dbReference type="ARBA" id="ARBA00022989"/>
    </source>
</evidence>
<feature type="region of interest" description="Disordered" evidence="5">
    <location>
        <begin position="216"/>
        <end position="299"/>
    </location>
</feature>
<dbReference type="GO" id="GO:0016020">
    <property type="term" value="C:membrane"/>
    <property type="evidence" value="ECO:0007669"/>
    <property type="project" value="UniProtKB-SubCell"/>
</dbReference>
<feature type="compositionally biased region" description="Low complexity" evidence="5">
    <location>
        <begin position="371"/>
        <end position="386"/>
    </location>
</feature>
<feature type="region of interest" description="Disordered" evidence="5">
    <location>
        <begin position="78"/>
        <end position="204"/>
    </location>
</feature>
<evidence type="ECO:0000313" key="9">
    <source>
        <dbReference type="Proteomes" id="UP000256970"/>
    </source>
</evidence>
<keyword evidence="6" id="KW-0732">Signal</keyword>
<dbReference type="PANTHER" id="PTHR30483">
    <property type="entry name" value="LEUCINE-SPECIFIC-BINDING PROTEIN"/>
    <property type="match status" value="1"/>
</dbReference>
<dbReference type="Proteomes" id="UP000256970">
    <property type="component" value="Unassembled WGS sequence"/>
</dbReference>
<evidence type="ECO:0000313" key="8">
    <source>
        <dbReference type="EMBL" id="SZX72979.1"/>
    </source>
</evidence>
<dbReference type="InterPro" id="IPR028082">
    <property type="entry name" value="Peripla_BP_I"/>
</dbReference>
<feature type="compositionally biased region" description="Low complexity" evidence="5">
    <location>
        <begin position="78"/>
        <end position="102"/>
    </location>
</feature>
<proteinExistence type="predicted"/>